<feature type="transmembrane region" description="Helical" evidence="1">
    <location>
        <begin position="138"/>
        <end position="158"/>
    </location>
</feature>
<feature type="transmembrane region" description="Helical" evidence="1">
    <location>
        <begin position="238"/>
        <end position="259"/>
    </location>
</feature>
<dbReference type="Proteomes" id="UP000239735">
    <property type="component" value="Unassembled WGS sequence"/>
</dbReference>
<sequence length="311" mass="34650">MADVRARPVRGTQLLVEHISDVFRRPSLLGIELAWRWLFGIPFLFVCWQQIQRLLTVYPLDTSGFDAVSLQDPWASSLQIANVISYYQPHVLAVMQWLLPAAALAWVVLSGLGRNWLLVRLSGQDAPSAVGKVPFRPLTMMALQAGWLILLGLTYWGWFRSMQWAAATHILVGAEPDLVGYFVWAIFLSLGFFTAFALLSWPFSIAAFVALLEHRSVFSALGQSLRLGKQFTGKLAEVNLVMGIVKLALLVLTMVFSSAPVPFVEEVGPGALHVAMAVSLIVYCIANDFFQAVRLKAFLEFWMVYRCANAN</sequence>
<evidence type="ECO:0000256" key="1">
    <source>
        <dbReference type="SAM" id="Phobius"/>
    </source>
</evidence>
<dbReference type="AlphaFoldDB" id="A0A2N9L7V2"/>
<evidence type="ECO:0000313" key="2">
    <source>
        <dbReference type="EMBL" id="SPE19311.1"/>
    </source>
</evidence>
<organism evidence="2 3">
    <name type="scientific">Candidatus Sulfuritelmatomonas gaucii</name>
    <dbReference type="NCBI Taxonomy" id="2043161"/>
    <lineage>
        <taxon>Bacteria</taxon>
        <taxon>Pseudomonadati</taxon>
        <taxon>Acidobacteriota</taxon>
        <taxon>Terriglobia</taxon>
        <taxon>Terriglobales</taxon>
        <taxon>Acidobacteriaceae</taxon>
        <taxon>Candidatus Sulfuritelmatomonas</taxon>
    </lineage>
</organism>
<feature type="transmembrane region" description="Helical" evidence="1">
    <location>
        <begin position="271"/>
        <end position="290"/>
    </location>
</feature>
<keyword evidence="1" id="KW-0812">Transmembrane</keyword>
<name>A0A2N9L7V2_9BACT</name>
<dbReference type="OrthoDB" id="114850at2"/>
<evidence type="ECO:0000313" key="3">
    <source>
        <dbReference type="Proteomes" id="UP000239735"/>
    </source>
</evidence>
<keyword evidence="1" id="KW-0472">Membrane</keyword>
<gene>
    <name evidence="2" type="ORF">SBA5_220157</name>
</gene>
<feature type="transmembrane region" description="Helical" evidence="1">
    <location>
        <begin position="97"/>
        <end position="117"/>
    </location>
</feature>
<feature type="transmembrane region" description="Helical" evidence="1">
    <location>
        <begin position="178"/>
        <end position="211"/>
    </location>
</feature>
<protein>
    <submittedName>
        <fullName evidence="2">Uncharacterized protein</fullName>
    </submittedName>
</protein>
<accession>A0A2N9L7V2</accession>
<proteinExistence type="predicted"/>
<dbReference type="EMBL" id="OKRB01000078">
    <property type="protein sequence ID" value="SPE19311.1"/>
    <property type="molecule type" value="Genomic_DNA"/>
</dbReference>
<keyword evidence="1" id="KW-1133">Transmembrane helix</keyword>
<reference evidence="3" key="1">
    <citation type="submission" date="2018-02" db="EMBL/GenBank/DDBJ databases">
        <authorList>
            <person name="Hausmann B."/>
        </authorList>
    </citation>
    <scope>NUCLEOTIDE SEQUENCE [LARGE SCALE GENOMIC DNA]</scope>
    <source>
        <strain evidence="3">Peat soil MAG SbA5</strain>
    </source>
</reference>